<dbReference type="AlphaFoldDB" id="A0A0D0AG90"/>
<name>A0A0D0AG90_9AGAM</name>
<reference evidence="2" key="2">
    <citation type="submission" date="2015-01" db="EMBL/GenBank/DDBJ databases">
        <title>Evolutionary Origins and Diversification of the Mycorrhizal Mutualists.</title>
        <authorList>
            <consortium name="DOE Joint Genome Institute"/>
            <consortium name="Mycorrhizal Genomics Consortium"/>
            <person name="Kohler A."/>
            <person name="Kuo A."/>
            <person name="Nagy L.G."/>
            <person name="Floudas D."/>
            <person name="Copeland A."/>
            <person name="Barry K.W."/>
            <person name="Cichocki N."/>
            <person name="Veneault-Fourrey C."/>
            <person name="LaButti K."/>
            <person name="Lindquist E.A."/>
            <person name="Lipzen A."/>
            <person name="Lundell T."/>
            <person name="Morin E."/>
            <person name="Murat C."/>
            <person name="Riley R."/>
            <person name="Ohm R."/>
            <person name="Sun H."/>
            <person name="Tunlid A."/>
            <person name="Henrissat B."/>
            <person name="Grigoriev I.V."/>
            <person name="Hibbett D.S."/>
            <person name="Martin F."/>
        </authorList>
    </citation>
    <scope>NUCLEOTIDE SEQUENCE [LARGE SCALE GENOMIC DNA]</scope>
    <source>
        <strain evidence="2">UH-Slu-Lm8-n1</strain>
    </source>
</reference>
<keyword evidence="2" id="KW-1185">Reference proteome</keyword>
<organism evidence="1 2">
    <name type="scientific">Suillus luteus UH-Slu-Lm8-n1</name>
    <dbReference type="NCBI Taxonomy" id="930992"/>
    <lineage>
        <taxon>Eukaryota</taxon>
        <taxon>Fungi</taxon>
        <taxon>Dikarya</taxon>
        <taxon>Basidiomycota</taxon>
        <taxon>Agaricomycotina</taxon>
        <taxon>Agaricomycetes</taxon>
        <taxon>Agaricomycetidae</taxon>
        <taxon>Boletales</taxon>
        <taxon>Suillineae</taxon>
        <taxon>Suillaceae</taxon>
        <taxon>Suillus</taxon>
    </lineage>
</organism>
<protein>
    <submittedName>
        <fullName evidence="1">Uncharacterized protein</fullName>
    </submittedName>
</protein>
<sequence length="141" mass="15318">MAFHGTHDGCFPAAPSPTFDPASGGYPSDDGIKSVPVVPVRTIDESELLEVAFKFIVTSGSSNDFLLSATAILQQRNSKGPVAPLQFDFPRHSFMPCSGGWIFKMAQSCSRTNQRIFSARLLRYSFIMYHPQSRSLGVAGG</sequence>
<dbReference type="InParanoid" id="A0A0D0AG90"/>
<dbReference type="EMBL" id="KN835290">
    <property type="protein sequence ID" value="KIK40776.1"/>
    <property type="molecule type" value="Genomic_DNA"/>
</dbReference>
<accession>A0A0D0AG90</accession>
<evidence type="ECO:0000313" key="2">
    <source>
        <dbReference type="Proteomes" id="UP000054485"/>
    </source>
</evidence>
<proteinExistence type="predicted"/>
<gene>
    <name evidence="1" type="ORF">CY34DRAFT_245331</name>
</gene>
<reference evidence="1 2" key="1">
    <citation type="submission" date="2014-04" db="EMBL/GenBank/DDBJ databases">
        <authorList>
            <consortium name="DOE Joint Genome Institute"/>
            <person name="Kuo A."/>
            <person name="Ruytinx J."/>
            <person name="Rineau F."/>
            <person name="Colpaert J."/>
            <person name="Kohler A."/>
            <person name="Nagy L.G."/>
            <person name="Floudas D."/>
            <person name="Copeland A."/>
            <person name="Barry K.W."/>
            <person name="Cichocki N."/>
            <person name="Veneault-Fourrey C."/>
            <person name="LaButti K."/>
            <person name="Lindquist E.A."/>
            <person name="Lipzen A."/>
            <person name="Lundell T."/>
            <person name="Morin E."/>
            <person name="Murat C."/>
            <person name="Sun H."/>
            <person name="Tunlid A."/>
            <person name="Henrissat B."/>
            <person name="Grigoriev I.V."/>
            <person name="Hibbett D.S."/>
            <person name="Martin F."/>
            <person name="Nordberg H.P."/>
            <person name="Cantor M.N."/>
            <person name="Hua S.X."/>
        </authorList>
    </citation>
    <scope>NUCLEOTIDE SEQUENCE [LARGE SCALE GENOMIC DNA]</scope>
    <source>
        <strain evidence="1 2">UH-Slu-Lm8-n1</strain>
    </source>
</reference>
<dbReference type="HOGENOM" id="CLU_1826572_0_0_1"/>
<dbReference type="Proteomes" id="UP000054485">
    <property type="component" value="Unassembled WGS sequence"/>
</dbReference>
<evidence type="ECO:0000313" key="1">
    <source>
        <dbReference type="EMBL" id="KIK40776.1"/>
    </source>
</evidence>